<organism evidence="5 6">
    <name type="scientific">Coccomyxa viridis</name>
    <dbReference type="NCBI Taxonomy" id="1274662"/>
    <lineage>
        <taxon>Eukaryota</taxon>
        <taxon>Viridiplantae</taxon>
        <taxon>Chlorophyta</taxon>
        <taxon>core chlorophytes</taxon>
        <taxon>Trebouxiophyceae</taxon>
        <taxon>Trebouxiophyceae incertae sedis</taxon>
        <taxon>Coccomyxaceae</taxon>
        <taxon>Coccomyxa</taxon>
    </lineage>
</organism>
<feature type="compositionally biased region" description="Basic residues" evidence="4">
    <location>
        <begin position="1"/>
        <end position="13"/>
    </location>
</feature>
<feature type="region of interest" description="Disordered" evidence="4">
    <location>
        <begin position="183"/>
        <end position="242"/>
    </location>
</feature>
<dbReference type="Proteomes" id="UP001314263">
    <property type="component" value="Unassembled WGS sequence"/>
</dbReference>
<protein>
    <submittedName>
        <fullName evidence="5">Uncharacterized protein</fullName>
    </submittedName>
</protein>
<dbReference type="AlphaFoldDB" id="A0AAV1I5U2"/>
<dbReference type="Pfam" id="PF07052">
    <property type="entry name" value="Hep_59"/>
    <property type="match status" value="1"/>
</dbReference>
<feature type="region of interest" description="Disordered" evidence="4">
    <location>
        <begin position="1"/>
        <end position="28"/>
    </location>
</feature>
<comment type="caution">
    <text evidence="5">The sequence shown here is derived from an EMBL/GenBank/DDBJ whole genome shotgun (WGS) entry which is preliminary data.</text>
</comment>
<dbReference type="InterPro" id="IPR010756">
    <property type="entry name" value="Tls1-like"/>
</dbReference>
<feature type="compositionally biased region" description="Acidic residues" evidence="4">
    <location>
        <begin position="183"/>
        <end position="193"/>
    </location>
</feature>
<feature type="region of interest" description="Disordered" evidence="4">
    <location>
        <begin position="42"/>
        <end position="129"/>
    </location>
</feature>
<evidence type="ECO:0000256" key="4">
    <source>
        <dbReference type="SAM" id="MobiDB-lite"/>
    </source>
</evidence>
<keyword evidence="3" id="KW-0539">Nucleus</keyword>
<dbReference type="EMBL" id="CAUYUE010000006">
    <property type="protein sequence ID" value="CAK0781381.1"/>
    <property type="molecule type" value="Genomic_DNA"/>
</dbReference>
<dbReference type="GO" id="GO:0005681">
    <property type="term" value="C:spliceosomal complex"/>
    <property type="evidence" value="ECO:0007669"/>
    <property type="project" value="TreeGrafter"/>
</dbReference>
<keyword evidence="6" id="KW-1185">Reference proteome</keyword>
<evidence type="ECO:0000256" key="1">
    <source>
        <dbReference type="ARBA" id="ARBA00004123"/>
    </source>
</evidence>
<reference evidence="5 6" key="1">
    <citation type="submission" date="2023-10" db="EMBL/GenBank/DDBJ databases">
        <authorList>
            <person name="Maclean D."/>
            <person name="Macfadyen A."/>
        </authorList>
    </citation>
    <scope>NUCLEOTIDE SEQUENCE [LARGE SCALE GENOMIC DNA]</scope>
</reference>
<name>A0AAV1I5U2_9CHLO</name>
<gene>
    <name evidence="5" type="ORF">CVIRNUC_005359</name>
</gene>
<evidence type="ECO:0000313" key="5">
    <source>
        <dbReference type="EMBL" id="CAK0781381.1"/>
    </source>
</evidence>
<dbReference type="PANTHER" id="PTHR13486">
    <property type="entry name" value="TELOMERE LENGTH AND SILENCING PROTEIN 1 TLS1 FAMILY MEMBER"/>
    <property type="match status" value="1"/>
</dbReference>
<evidence type="ECO:0000256" key="2">
    <source>
        <dbReference type="ARBA" id="ARBA00007643"/>
    </source>
</evidence>
<evidence type="ECO:0000313" key="6">
    <source>
        <dbReference type="Proteomes" id="UP001314263"/>
    </source>
</evidence>
<dbReference type="GO" id="GO:0000398">
    <property type="term" value="P:mRNA splicing, via spliceosome"/>
    <property type="evidence" value="ECO:0007669"/>
    <property type="project" value="TreeGrafter"/>
</dbReference>
<comment type="subcellular location">
    <subcellularLocation>
        <location evidence="1">Nucleus</location>
    </subcellularLocation>
</comment>
<evidence type="ECO:0000256" key="3">
    <source>
        <dbReference type="ARBA" id="ARBA00023242"/>
    </source>
</evidence>
<proteinExistence type="inferred from homology"/>
<accession>A0AAV1I5U2</accession>
<feature type="compositionally biased region" description="Acidic residues" evidence="4">
    <location>
        <begin position="17"/>
        <end position="28"/>
    </location>
</feature>
<feature type="compositionally biased region" description="Basic and acidic residues" evidence="4">
    <location>
        <begin position="210"/>
        <end position="224"/>
    </location>
</feature>
<feature type="compositionally biased region" description="Acidic residues" evidence="4">
    <location>
        <begin position="112"/>
        <end position="127"/>
    </location>
</feature>
<dbReference type="PANTHER" id="PTHR13486:SF2">
    <property type="entry name" value="SPLICING FACTOR C9ORF78"/>
    <property type="match status" value="1"/>
</dbReference>
<sequence>MVQKKERHLRKRKIYEDEKDADQAQGEDIDVRRILEDTKLMHKQRDRKAGLDAARLVNGGESLQTGARGPQTDLMESYVKEQRHDDAERDPEMEKYIEEQLRKRLGKRKDSDDPEQDGAERAEDDDLYSIPANLQGQKIKQQDVSSWLTGIQEVPLSLQYKMRNIDETEAAKKRLLADAAPEEALLDDEDYGDQDDRGQPGLHRAVYPRDFGRQNLKDVERRADTVSAWQQEKPSWKGRKRG</sequence>
<feature type="compositionally biased region" description="Basic and acidic residues" evidence="4">
    <location>
        <begin position="78"/>
        <end position="102"/>
    </location>
</feature>
<comment type="similarity">
    <text evidence="2">Belongs to the TLS1 family.</text>
</comment>